<accession>A0A1M6S272</accession>
<keyword evidence="2 5" id="KW-0812">Transmembrane</keyword>
<reference evidence="7 8" key="1">
    <citation type="submission" date="2016-11" db="EMBL/GenBank/DDBJ databases">
        <authorList>
            <person name="Jaros S."/>
            <person name="Januszkiewicz K."/>
            <person name="Wedrychowicz H."/>
        </authorList>
    </citation>
    <scope>NUCLEOTIDE SEQUENCE [LARGE SCALE GENOMIC DNA]</scope>
    <source>
        <strain evidence="7 8">DSM 14501</strain>
    </source>
</reference>
<keyword evidence="5" id="KW-0813">Transport</keyword>
<dbReference type="PROSITE" id="PS50928">
    <property type="entry name" value="ABC_TM1"/>
    <property type="match status" value="2"/>
</dbReference>
<evidence type="ECO:0000259" key="6">
    <source>
        <dbReference type="PROSITE" id="PS50928"/>
    </source>
</evidence>
<dbReference type="PANTHER" id="PTHR43496:SF1">
    <property type="entry name" value="POLYGALACTURONAN_RHAMNOGALACTURONAN TRANSPORT SYSTEM PERMEASE PROTEIN YTEP"/>
    <property type="match status" value="1"/>
</dbReference>
<organism evidence="7 8">
    <name type="scientific">Caminicella sporogenes DSM 14501</name>
    <dbReference type="NCBI Taxonomy" id="1121266"/>
    <lineage>
        <taxon>Bacteria</taxon>
        <taxon>Bacillati</taxon>
        <taxon>Bacillota</taxon>
        <taxon>Clostridia</taxon>
        <taxon>Peptostreptococcales</taxon>
        <taxon>Caminicellaceae</taxon>
        <taxon>Caminicella</taxon>
    </lineage>
</organism>
<comment type="subcellular location">
    <subcellularLocation>
        <location evidence="5">Cell membrane</location>
        <topology evidence="5">Multi-pass membrane protein</topology>
    </subcellularLocation>
    <subcellularLocation>
        <location evidence="1">Membrane</location>
        <topology evidence="1">Multi-pass membrane protein</topology>
    </subcellularLocation>
</comment>
<feature type="transmembrane region" description="Helical" evidence="5">
    <location>
        <begin position="9"/>
        <end position="35"/>
    </location>
</feature>
<feature type="transmembrane region" description="Helical" evidence="5">
    <location>
        <begin position="140"/>
        <end position="163"/>
    </location>
</feature>
<evidence type="ECO:0000313" key="8">
    <source>
        <dbReference type="Proteomes" id="UP000184082"/>
    </source>
</evidence>
<sequence>MHKVKKEIWIIFIVLSIFFLLFLFIPLVMLFLRSFRIEKGFGFSNYISIIREKEVILAILNSIKISFTTAIITTILAFIMAYTVNCTNISKRVKQILNVGILVPMFFPTITYGFAIIYSFGKQGLLTKFFGKEFIHIYGFKGLLIGYVIYTLPMVFLLINNSFEYIDKRFIIISKLMGDKTIRSFINTVFRPLIGTIGGAFVLSFILSFTDFGIPASVGGTYSVMATYLYQTMIGSIPDFDTGAVLAVLMLFPAGFGIIFLNYLERFNFYYDKIVRTDLPQNRWRNLLLSIFSISIVVCIMSIFVVIFIVPFVKNYPYDMSLNVKFFISTFFSKDVLTVYKNSLFVSAFSAIIGTFISYSAAILNTRTNIKKKLKTSIDIVSMITNAVPGMVLGISYLFFFNKSIFKGTFMIIIVCNTIHFFTTPYLMAKNSFVKMNPVWEITGELMGDTWIKTIVKIIIPNSMSTIVEMISYFFINSMNTISAIIFLVTARTSVITSKIKEFQHYANFNEIFVLSIFIFGTNIMFKIINSILEKKFFVYKKI</sequence>
<feature type="transmembrane region" description="Helical" evidence="5">
    <location>
        <begin position="378"/>
        <end position="399"/>
    </location>
</feature>
<dbReference type="InterPro" id="IPR035906">
    <property type="entry name" value="MetI-like_sf"/>
</dbReference>
<feature type="transmembrane region" description="Helical" evidence="5">
    <location>
        <begin position="55"/>
        <end position="84"/>
    </location>
</feature>
<keyword evidence="4 5" id="KW-0472">Membrane</keyword>
<feature type="transmembrane region" description="Helical" evidence="5">
    <location>
        <begin position="471"/>
        <end position="492"/>
    </location>
</feature>
<evidence type="ECO:0000256" key="4">
    <source>
        <dbReference type="ARBA" id="ARBA00023136"/>
    </source>
</evidence>
<feature type="transmembrane region" description="Helical" evidence="5">
    <location>
        <begin position="184"/>
        <end position="206"/>
    </location>
</feature>
<feature type="transmembrane region" description="Helical" evidence="5">
    <location>
        <begin position="512"/>
        <end position="533"/>
    </location>
</feature>
<protein>
    <submittedName>
        <fullName evidence="7">Iron(III) transport system permease protein</fullName>
    </submittedName>
</protein>
<dbReference type="PANTHER" id="PTHR43496">
    <property type="entry name" value="PROTEIN LPLB"/>
    <property type="match status" value="1"/>
</dbReference>
<feature type="transmembrane region" description="Helical" evidence="5">
    <location>
        <begin position="242"/>
        <end position="264"/>
    </location>
</feature>
<dbReference type="AlphaFoldDB" id="A0A1M6S272"/>
<dbReference type="STRING" id="1121266.SAMN02745883_01933"/>
<proteinExistence type="inferred from homology"/>
<name>A0A1M6S272_9FIRM</name>
<dbReference type="Proteomes" id="UP000184082">
    <property type="component" value="Unassembled WGS sequence"/>
</dbReference>
<dbReference type="GO" id="GO:0055085">
    <property type="term" value="P:transmembrane transport"/>
    <property type="evidence" value="ECO:0007669"/>
    <property type="project" value="InterPro"/>
</dbReference>
<evidence type="ECO:0000256" key="2">
    <source>
        <dbReference type="ARBA" id="ARBA00022692"/>
    </source>
</evidence>
<dbReference type="Gene3D" id="1.10.3720.10">
    <property type="entry name" value="MetI-like"/>
    <property type="match status" value="2"/>
</dbReference>
<feature type="domain" description="ABC transmembrane type-1" evidence="6">
    <location>
        <begin position="59"/>
        <end position="261"/>
    </location>
</feature>
<dbReference type="Pfam" id="PF00528">
    <property type="entry name" value="BPD_transp_1"/>
    <property type="match status" value="2"/>
</dbReference>
<dbReference type="CDD" id="cd06261">
    <property type="entry name" value="TM_PBP2"/>
    <property type="match status" value="1"/>
</dbReference>
<dbReference type="RefSeq" id="WP_072967992.1">
    <property type="nucleotide sequence ID" value="NZ_FRAJ01000016.1"/>
</dbReference>
<keyword evidence="3 5" id="KW-1133">Transmembrane helix</keyword>
<keyword evidence="8" id="KW-1185">Reference proteome</keyword>
<feature type="transmembrane region" description="Helical" evidence="5">
    <location>
        <begin position="284"/>
        <end position="310"/>
    </location>
</feature>
<feature type="transmembrane region" description="Helical" evidence="5">
    <location>
        <begin position="405"/>
        <end position="427"/>
    </location>
</feature>
<dbReference type="SUPFAM" id="SSF161098">
    <property type="entry name" value="MetI-like"/>
    <property type="match status" value="2"/>
</dbReference>
<evidence type="ECO:0000256" key="3">
    <source>
        <dbReference type="ARBA" id="ARBA00022989"/>
    </source>
</evidence>
<feature type="transmembrane region" description="Helical" evidence="5">
    <location>
        <begin position="346"/>
        <end position="366"/>
    </location>
</feature>
<feature type="transmembrane region" description="Helical" evidence="5">
    <location>
        <begin position="96"/>
        <end position="120"/>
    </location>
</feature>
<comment type="similarity">
    <text evidence="5">Belongs to the binding-protein-dependent transport system permease family.</text>
</comment>
<evidence type="ECO:0000256" key="1">
    <source>
        <dbReference type="ARBA" id="ARBA00004141"/>
    </source>
</evidence>
<dbReference type="GO" id="GO:0005886">
    <property type="term" value="C:plasma membrane"/>
    <property type="evidence" value="ECO:0007669"/>
    <property type="project" value="UniProtKB-SubCell"/>
</dbReference>
<feature type="domain" description="ABC transmembrane type-1" evidence="6">
    <location>
        <begin position="340"/>
        <end position="530"/>
    </location>
</feature>
<dbReference type="InterPro" id="IPR000515">
    <property type="entry name" value="MetI-like"/>
</dbReference>
<evidence type="ECO:0000313" key="7">
    <source>
        <dbReference type="EMBL" id="SHK38813.1"/>
    </source>
</evidence>
<evidence type="ECO:0000256" key="5">
    <source>
        <dbReference type="RuleBase" id="RU363032"/>
    </source>
</evidence>
<dbReference type="EMBL" id="FRAJ01000016">
    <property type="protein sequence ID" value="SHK38813.1"/>
    <property type="molecule type" value="Genomic_DNA"/>
</dbReference>
<gene>
    <name evidence="7" type="ORF">SAMN02745883_01933</name>
</gene>